<dbReference type="SUPFAM" id="SSF52091">
    <property type="entry name" value="SpoIIaa-like"/>
    <property type="match status" value="1"/>
</dbReference>
<organism evidence="1 2">
    <name type="scientific">Denitratisoma oestradiolicum</name>
    <dbReference type="NCBI Taxonomy" id="311182"/>
    <lineage>
        <taxon>Bacteria</taxon>
        <taxon>Pseudomonadati</taxon>
        <taxon>Pseudomonadota</taxon>
        <taxon>Betaproteobacteria</taxon>
        <taxon>Nitrosomonadales</taxon>
        <taxon>Sterolibacteriaceae</taxon>
        <taxon>Denitratisoma</taxon>
    </lineage>
</organism>
<sequence length="114" mass="12887">MITIDHQDNLVSIAVLGEFSLADFKEFEELVLFKVKFGGQVDLLIDLTQMADFTVDMAWEDIKFSRAHAGDFRRIGVITDSQWVTWSAWINQAFVSADLRVFDNGAEARGWLGA</sequence>
<dbReference type="Proteomes" id="UP000515733">
    <property type="component" value="Chromosome"/>
</dbReference>
<dbReference type="InterPro" id="IPR038396">
    <property type="entry name" value="SpoIIAA-like_sf"/>
</dbReference>
<evidence type="ECO:0000313" key="1">
    <source>
        <dbReference type="EMBL" id="CAB1368141.1"/>
    </source>
</evidence>
<evidence type="ECO:0000313" key="2">
    <source>
        <dbReference type="Proteomes" id="UP000515733"/>
    </source>
</evidence>
<protein>
    <submittedName>
        <fullName evidence="1">STAS/SEC14 domain-containing protein</fullName>
    </submittedName>
</protein>
<dbReference type="AlphaFoldDB" id="A0A6S6XQE2"/>
<dbReference type="RefSeq" id="WP_145771732.1">
    <property type="nucleotide sequence ID" value="NZ_LR778301.1"/>
</dbReference>
<dbReference type="Gene3D" id="3.40.50.10600">
    <property type="entry name" value="SpoIIaa-like domains"/>
    <property type="match status" value="1"/>
</dbReference>
<dbReference type="KEGG" id="doe:DENOEST_0976"/>
<reference evidence="1 2" key="1">
    <citation type="submission" date="2020-03" db="EMBL/GenBank/DDBJ databases">
        <authorList>
            <consortium name="Genoscope - CEA"/>
            <person name="William W."/>
        </authorList>
    </citation>
    <scope>NUCLEOTIDE SEQUENCE [LARGE SCALE GENOMIC DNA]</scope>
    <source>
        <strain evidence="2">DSM 16959</strain>
    </source>
</reference>
<keyword evidence="2" id="KW-1185">Reference proteome</keyword>
<dbReference type="EMBL" id="LR778301">
    <property type="protein sequence ID" value="CAB1368141.1"/>
    <property type="molecule type" value="Genomic_DNA"/>
</dbReference>
<name>A0A6S6XQE2_9PROT</name>
<dbReference type="OrthoDB" id="8562463at2"/>
<proteinExistence type="predicted"/>
<accession>A0A6S6XQE2</accession>
<dbReference type="Pfam" id="PF11964">
    <property type="entry name" value="SpoIIAA-like"/>
    <property type="match status" value="1"/>
</dbReference>
<dbReference type="InterPro" id="IPR036513">
    <property type="entry name" value="STAS_dom_sf"/>
</dbReference>
<gene>
    <name evidence="1" type="ORF">DENOEST_0976</name>
</gene>
<dbReference type="InterPro" id="IPR021866">
    <property type="entry name" value="SpoIIAA-like"/>
</dbReference>